<dbReference type="GO" id="GO:0046872">
    <property type="term" value="F:metal ion binding"/>
    <property type="evidence" value="ECO:0007669"/>
    <property type="project" value="InterPro"/>
</dbReference>
<evidence type="ECO:0000313" key="6">
    <source>
        <dbReference type="Proteomes" id="UP000005741"/>
    </source>
</evidence>
<evidence type="ECO:0000256" key="3">
    <source>
        <dbReference type="ARBA" id="ARBA00022729"/>
    </source>
</evidence>
<dbReference type="Gene3D" id="3.40.50.1980">
    <property type="entry name" value="Nitrogenase molybdenum iron protein domain"/>
    <property type="match status" value="2"/>
</dbReference>
<keyword evidence="4" id="KW-0472">Membrane</keyword>
<feature type="transmembrane region" description="Helical" evidence="4">
    <location>
        <begin position="27"/>
        <end position="44"/>
    </location>
</feature>
<dbReference type="PANTHER" id="PTHR42953">
    <property type="entry name" value="HIGH-AFFINITY ZINC UPTAKE SYSTEM PROTEIN ZNUA-RELATED"/>
    <property type="match status" value="1"/>
</dbReference>
<dbReference type="EMBL" id="CM001436">
    <property type="protein sequence ID" value="EHQ36594.1"/>
    <property type="molecule type" value="Genomic_DNA"/>
</dbReference>
<dbReference type="Proteomes" id="UP000005741">
    <property type="component" value="Chromosome"/>
</dbReference>
<keyword evidence="4" id="KW-1133">Transmembrane helix</keyword>
<name>H1Z3X2_9EURY</name>
<gene>
    <name evidence="5" type="ORF">Metlim_2552</name>
</gene>
<dbReference type="STRING" id="937775.Metlim_2552"/>
<proteinExistence type="inferred from homology"/>
<dbReference type="HOGENOM" id="CLU_016838_1_0_2"/>
<keyword evidence="4" id="KW-0812">Transmembrane</keyword>
<comment type="similarity">
    <text evidence="1">Belongs to the bacterial solute-binding protein 9 family.</text>
</comment>
<sequence length="330" mass="36429">MNTKKIIIYPETLTTISGSIHRLKPKYQIFIITLILTGILIAAGCTDDQYKTTPGYDNSGTEDDGTIIIFVTIPPQKEMAEAVGGDYITVKTLVPPGADPHSYEPSPGTLEDISKADAYAIVGSGLETEENWLDRITGLNPDLKIINCSSGVKFIASEAEEDDSGETNTNGHADPHIWLSVSNGKIMTENMKRGFTEIKPELRAEFESGAENYISLLDTLNSEISDKLKERRGEYILVYHPAWRYFAEEYGLKTISIEKDGKEPTPAGIKSVIDQAEKYSIKTVLISPQFSIKSAEVIAEETGSRVMTADPLKEEYIENMRTTAEVFSEA</sequence>
<dbReference type="PANTHER" id="PTHR42953:SF3">
    <property type="entry name" value="HIGH-AFFINITY ZINC UPTAKE SYSTEM PROTEIN ZNUA"/>
    <property type="match status" value="1"/>
</dbReference>
<dbReference type="PATRIC" id="fig|937775.9.peg.2876"/>
<dbReference type="InterPro" id="IPR006127">
    <property type="entry name" value="ZnuA-like"/>
</dbReference>
<evidence type="ECO:0000256" key="1">
    <source>
        <dbReference type="ARBA" id="ARBA00011028"/>
    </source>
</evidence>
<evidence type="ECO:0000256" key="2">
    <source>
        <dbReference type="ARBA" id="ARBA00022448"/>
    </source>
</evidence>
<evidence type="ECO:0000256" key="4">
    <source>
        <dbReference type="SAM" id="Phobius"/>
    </source>
</evidence>
<dbReference type="PRINTS" id="PR00691">
    <property type="entry name" value="ADHESINB"/>
</dbReference>
<dbReference type="GO" id="GO:0007155">
    <property type="term" value="P:cell adhesion"/>
    <property type="evidence" value="ECO:0007669"/>
    <property type="project" value="InterPro"/>
</dbReference>
<dbReference type="InParanoid" id="H1Z3X2"/>
<dbReference type="GO" id="GO:0030001">
    <property type="term" value="P:metal ion transport"/>
    <property type="evidence" value="ECO:0007669"/>
    <property type="project" value="InterPro"/>
</dbReference>
<dbReference type="SUPFAM" id="SSF53807">
    <property type="entry name" value="Helical backbone' metal receptor"/>
    <property type="match status" value="1"/>
</dbReference>
<dbReference type="Pfam" id="PF01297">
    <property type="entry name" value="ZnuA"/>
    <property type="match status" value="1"/>
</dbReference>
<organism evidence="5 6">
    <name type="scientific">Methanoplanus limicola DSM 2279</name>
    <dbReference type="NCBI Taxonomy" id="937775"/>
    <lineage>
        <taxon>Archaea</taxon>
        <taxon>Methanobacteriati</taxon>
        <taxon>Methanobacteriota</taxon>
        <taxon>Stenosarchaea group</taxon>
        <taxon>Methanomicrobia</taxon>
        <taxon>Methanomicrobiales</taxon>
        <taxon>Methanomicrobiaceae</taxon>
        <taxon>Methanoplanus</taxon>
    </lineage>
</organism>
<keyword evidence="3" id="KW-0732">Signal</keyword>
<dbReference type="InterPro" id="IPR050492">
    <property type="entry name" value="Bact_metal-bind_prot9"/>
</dbReference>
<keyword evidence="2" id="KW-0813">Transport</keyword>
<evidence type="ECO:0000313" key="5">
    <source>
        <dbReference type="EMBL" id="EHQ36594.1"/>
    </source>
</evidence>
<keyword evidence="6" id="KW-1185">Reference proteome</keyword>
<accession>H1Z3X2</accession>
<protein>
    <submittedName>
        <fullName evidence="5">ABC-type metal ion transporter, periplasmic subunit</fullName>
    </submittedName>
</protein>
<reference evidence="5 6" key="1">
    <citation type="submission" date="2011-10" db="EMBL/GenBank/DDBJ databases">
        <title>The Improved High-Quality Draft genome of Methanoplanus limicola DSM 2279.</title>
        <authorList>
            <consortium name="US DOE Joint Genome Institute (JGI-PGF)"/>
            <person name="Lucas S."/>
            <person name="Copeland A."/>
            <person name="Lapidus A."/>
            <person name="Glavina del Rio T."/>
            <person name="Dalin E."/>
            <person name="Tice H."/>
            <person name="Bruce D."/>
            <person name="Goodwin L."/>
            <person name="Pitluck S."/>
            <person name="Peters L."/>
            <person name="Mikhailova N."/>
            <person name="Lu M."/>
            <person name="Kyrpides N."/>
            <person name="Mavromatis K."/>
            <person name="Ivanova N."/>
            <person name="Markowitz V."/>
            <person name="Cheng J.-F."/>
            <person name="Hugenholtz P."/>
            <person name="Woyke T."/>
            <person name="Wu D."/>
            <person name="Wirth R."/>
            <person name="Brambilla E.-M."/>
            <person name="Klenk H.-P."/>
            <person name="Eisen J.A."/>
        </authorList>
    </citation>
    <scope>NUCLEOTIDE SEQUENCE [LARGE SCALE GENOMIC DNA]</scope>
    <source>
        <strain evidence="5 6">DSM 2279</strain>
    </source>
</reference>
<dbReference type="InterPro" id="IPR006129">
    <property type="entry name" value="AdhesinB"/>
</dbReference>
<dbReference type="AlphaFoldDB" id="H1Z3X2"/>